<evidence type="ECO:0000313" key="5">
    <source>
        <dbReference type="Proteomes" id="UP000588112"/>
    </source>
</evidence>
<dbReference type="Gene3D" id="3.90.550.10">
    <property type="entry name" value="Spore Coat Polysaccharide Biosynthesis Protein SpsA, Chain A"/>
    <property type="match status" value="1"/>
</dbReference>
<dbReference type="GO" id="GO:0046872">
    <property type="term" value="F:metal ion binding"/>
    <property type="evidence" value="ECO:0007669"/>
    <property type="project" value="UniProtKB-KW"/>
</dbReference>
<dbReference type="PANTHER" id="PTHR13778">
    <property type="entry name" value="GLYCOSYLTRANSFERASE 8 DOMAIN-CONTAINING PROTEIN"/>
    <property type="match status" value="1"/>
</dbReference>
<dbReference type="EMBL" id="JACHBR010000001">
    <property type="protein sequence ID" value="MBB5627510.1"/>
    <property type="molecule type" value="Genomic_DNA"/>
</dbReference>
<keyword evidence="3" id="KW-0479">Metal-binding</keyword>
<keyword evidence="5" id="KW-1185">Reference proteome</keyword>
<dbReference type="InterPro" id="IPR029044">
    <property type="entry name" value="Nucleotide-diphossugar_trans"/>
</dbReference>
<proteinExistence type="predicted"/>
<sequence>MDISLAFDLAFARYAMATMRSVLDRGTSAGDPVSWWLTPGPDVPTPILDAFAREAEPHGAVHVLRVPDELHALPLSSWRIMSSRITHAAYYRLLLPELAPPSVPRMLYLDSDIVCTGGLAELWRTDLRGELLAAAVDIGSPTVSAAGGLPGFDGGAGRLTFWSDYFNSGVLLMDLARCREEKVAATSLAYLRENSARLRFAVQDALNIAADDRWIRLDSRWNDMDFSTYEENRETRDTRLLHYAGARKPWQDAFPEGELKARFTKYLPPAGDLAVSR</sequence>
<dbReference type="RefSeq" id="WP_184612161.1">
    <property type="nucleotide sequence ID" value="NZ_BOOS01000067.1"/>
</dbReference>
<dbReference type="InterPro" id="IPR050748">
    <property type="entry name" value="Glycosyltrans_8_dom-fam"/>
</dbReference>
<dbReference type="Pfam" id="PF01501">
    <property type="entry name" value="Glyco_transf_8"/>
    <property type="match status" value="1"/>
</dbReference>
<accession>A0A7W8Z5A3</accession>
<dbReference type="GO" id="GO:0008918">
    <property type="term" value="F:lipopolysaccharide 3-alpha-galactosyltransferase activity"/>
    <property type="evidence" value="ECO:0007669"/>
    <property type="project" value="UniProtKB-EC"/>
</dbReference>
<evidence type="ECO:0000256" key="2">
    <source>
        <dbReference type="ARBA" id="ARBA00022679"/>
    </source>
</evidence>
<dbReference type="PANTHER" id="PTHR13778:SF47">
    <property type="entry name" value="LIPOPOLYSACCHARIDE 1,3-GALACTOSYLTRANSFERASE"/>
    <property type="match status" value="1"/>
</dbReference>
<dbReference type="CDD" id="cd04194">
    <property type="entry name" value="GT8_A4GalT_like"/>
    <property type="match status" value="1"/>
</dbReference>
<dbReference type="EC" id="2.4.1.44" evidence="4"/>
<evidence type="ECO:0000256" key="3">
    <source>
        <dbReference type="ARBA" id="ARBA00022723"/>
    </source>
</evidence>
<reference evidence="4 5" key="1">
    <citation type="submission" date="2020-08" db="EMBL/GenBank/DDBJ databases">
        <title>Sequencing the genomes of 1000 actinobacteria strains.</title>
        <authorList>
            <person name="Klenk H.-P."/>
        </authorList>
    </citation>
    <scope>NUCLEOTIDE SEQUENCE [LARGE SCALE GENOMIC DNA]</scope>
    <source>
        <strain evidence="4 5">DSM 45790</strain>
    </source>
</reference>
<keyword evidence="2 4" id="KW-0808">Transferase</keyword>
<keyword evidence="1 4" id="KW-0328">Glycosyltransferase</keyword>
<organism evidence="4 5">
    <name type="scientific">Sphaerisporangium krabiense</name>
    <dbReference type="NCBI Taxonomy" id="763782"/>
    <lineage>
        <taxon>Bacteria</taxon>
        <taxon>Bacillati</taxon>
        <taxon>Actinomycetota</taxon>
        <taxon>Actinomycetes</taxon>
        <taxon>Streptosporangiales</taxon>
        <taxon>Streptosporangiaceae</taxon>
        <taxon>Sphaerisporangium</taxon>
    </lineage>
</organism>
<evidence type="ECO:0000256" key="1">
    <source>
        <dbReference type="ARBA" id="ARBA00022676"/>
    </source>
</evidence>
<dbReference type="SUPFAM" id="SSF53448">
    <property type="entry name" value="Nucleotide-diphospho-sugar transferases"/>
    <property type="match status" value="1"/>
</dbReference>
<gene>
    <name evidence="4" type="ORF">BJ981_003209</name>
</gene>
<protein>
    <submittedName>
        <fullName evidence="4">UDP-D-galactose:(Glucosyl)LPS alpha-1,3-D-galactosyltransferase</fullName>
        <ecNumber evidence="4">2.4.1.44</ecNumber>
    </submittedName>
</protein>
<name>A0A7W8Z5A3_9ACTN</name>
<comment type="caution">
    <text evidence="4">The sequence shown here is derived from an EMBL/GenBank/DDBJ whole genome shotgun (WGS) entry which is preliminary data.</text>
</comment>
<evidence type="ECO:0000313" key="4">
    <source>
        <dbReference type="EMBL" id="MBB5627510.1"/>
    </source>
</evidence>
<dbReference type="Proteomes" id="UP000588112">
    <property type="component" value="Unassembled WGS sequence"/>
</dbReference>
<dbReference type="AlphaFoldDB" id="A0A7W8Z5A3"/>
<dbReference type="InterPro" id="IPR002495">
    <property type="entry name" value="Glyco_trans_8"/>
</dbReference>